<keyword evidence="1" id="KW-1133">Transmembrane helix</keyword>
<keyword evidence="1" id="KW-0812">Transmembrane</keyword>
<reference evidence="3" key="1">
    <citation type="journal article" date="2019" name="Int. J. Syst. Evol. Microbiol.">
        <title>The Global Catalogue of Microorganisms (GCM) 10K type strain sequencing project: providing services to taxonomists for standard genome sequencing and annotation.</title>
        <authorList>
            <consortium name="The Broad Institute Genomics Platform"/>
            <consortium name="The Broad Institute Genome Sequencing Center for Infectious Disease"/>
            <person name="Wu L."/>
            <person name="Ma J."/>
        </authorList>
    </citation>
    <scope>NUCLEOTIDE SEQUENCE [LARGE SCALE GENOMIC DNA]</scope>
    <source>
        <strain evidence="3">CCUG 55585</strain>
    </source>
</reference>
<keyword evidence="1" id="KW-0472">Membrane</keyword>
<dbReference type="EMBL" id="JBHTIF010000002">
    <property type="protein sequence ID" value="MFD0726459.1"/>
    <property type="molecule type" value="Genomic_DNA"/>
</dbReference>
<protein>
    <recommendedName>
        <fullName evidence="4">Transmembrane protein</fullName>
    </recommendedName>
</protein>
<feature type="transmembrane region" description="Helical" evidence="1">
    <location>
        <begin position="46"/>
        <end position="62"/>
    </location>
</feature>
<accession>A0ABW2YDB6</accession>
<feature type="transmembrane region" description="Helical" evidence="1">
    <location>
        <begin position="103"/>
        <end position="132"/>
    </location>
</feature>
<dbReference type="RefSeq" id="WP_386824367.1">
    <property type="nucleotide sequence ID" value="NZ_JBHTIF010000002.1"/>
</dbReference>
<name>A0ABW2YDB6_9GAMM</name>
<keyword evidence="3" id="KW-1185">Reference proteome</keyword>
<evidence type="ECO:0000313" key="2">
    <source>
        <dbReference type="EMBL" id="MFD0726459.1"/>
    </source>
</evidence>
<feature type="transmembrane region" description="Helical" evidence="1">
    <location>
        <begin position="12"/>
        <end position="34"/>
    </location>
</feature>
<organism evidence="2 3">
    <name type="scientific">Lysobacter brunescens</name>
    <dbReference type="NCBI Taxonomy" id="262323"/>
    <lineage>
        <taxon>Bacteria</taxon>
        <taxon>Pseudomonadati</taxon>
        <taxon>Pseudomonadota</taxon>
        <taxon>Gammaproteobacteria</taxon>
        <taxon>Lysobacterales</taxon>
        <taxon>Lysobacteraceae</taxon>
        <taxon>Lysobacter</taxon>
    </lineage>
</organism>
<comment type="caution">
    <text evidence="2">The sequence shown here is derived from an EMBL/GenBank/DDBJ whole genome shotgun (WGS) entry which is preliminary data.</text>
</comment>
<evidence type="ECO:0008006" key="4">
    <source>
        <dbReference type="Google" id="ProtNLM"/>
    </source>
</evidence>
<feature type="transmembrane region" description="Helical" evidence="1">
    <location>
        <begin position="69"/>
        <end position="91"/>
    </location>
</feature>
<evidence type="ECO:0000313" key="3">
    <source>
        <dbReference type="Proteomes" id="UP001597110"/>
    </source>
</evidence>
<dbReference type="Proteomes" id="UP001597110">
    <property type="component" value="Unassembled WGS sequence"/>
</dbReference>
<evidence type="ECO:0000256" key="1">
    <source>
        <dbReference type="SAM" id="Phobius"/>
    </source>
</evidence>
<proteinExistence type="predicted"/>
<gene>
    <name evidence="2" type="ORF">ACFQ0E_12725</name>
</gene>
<sequence length="137" mass="14059">MSKPVYRSRNGAPVRAISLPIALVCAVAVLLPYSVRLDAGEQLPDALYGFGLWVVAFAALLARWRLGLGLLPAALAAGAGVPLAVLCKLAWDVAGDPTSHNLWPFELAIAVVVGAVPALLGALAGWGLSVLLPAAKS</sequence>